<dbReference type="OrthoDB" id="261426at2759"/>
<evidence type="ECO:0000313" key="8">
    <source>
        <dbReference type="Proteomes" id="UP000327013"/>
    </source>
</evidence>
<proteinExistence type="predicted"/>
<dbReference type="InterPro" id="IPR051486">
    <property type="entry name" value="Hcy_S-methyltransferase"/>
</dbReference>
<sequence>MESPDPIKGLLDTKGYVVLDGALATELESRGCDISDSLWSCKALMESPELIRQVHYDYYVAGADIAITSSYQASPLGLAEQRNISESDAKILIKKSVQLAQEARQQASRTLKKAETSMLVAGSVGPYGAYLADGSEYRGDYGSTVSREVLKAFHRPRISALLAAGADCLACETIPSFPEVEALSQLLSDEFPSAWAWFSFTVRDSLHLSDGTPLDKVCQTLGLNKKVMAVGINCVARDETTDLLNVLHDYWRGPLLAYPNSGELWDAKARKWTEANKTPSISGEPNGSLVTCVREWVRAGAKIVGGCCRTGPEDVRTIAQTLISMKEVGSDESALT</sequence>
<keyword evidence="4 5" id="KW-0862">Zinc</keyword>
<name>A0A5N6KXY5_9ROSI</name>
<dbReference type="GO" id="GO:0008270">
    <property type="term" value="F:zinc ion binding"/>
    <property type="evidence" value="ECO:0007669"/>
    <property type="project" value="InterPro"/>
</dbReference>
<evidence type="ECO:0000256" key="1">
    <source>
        <dbReference type="ARBA" id="ARBA00022603"/>
    </source>
</evidence>
<evidence type="ECO:0000256" key="5">
    <source>
        <dbReference type="PROSITE-ProRule" id="PRU00333"/>
    </source>
</evidence>
<evidence type="ECO:0000259" key="6">
    <source>
        <dbReference type="PROSITE" id="PS50970"/>
    </source>
</evidence>
<dbReference type="NCBIfam" id="NF007020">
    <property type="entry name" value="PRK09485.1"/>
    <property type="match status" value="1"/>
</dbReference>
<dbReference type="InterPro" id="IPR036589">
    <property type="entry name" value="HCY_dom_sf"/>
</dbReference>
<evidence type="ECO:0000256" key="4">
    <source>
        <dbReference type="ARBA" id="ARBA00022833"/>
    </source>
</evidence>
<evidence type="ECO:0000256" key="2">
    <source>
        <dbReference type="ARBA" id="ARBA00022679"/>
    </source>
</evidence>
<reference evidence="7 8" key="1">
    <citation type="submission" date="2019-06" db="EMBL/GenBank/DDBJ databases">
        <title>A chromosomal-level reference genome of Carpinus fangiana (Coryloideae, Betulaceae).</title>
        <authorList>
            <person name="Yang X."/>
            <person name="Wang Z."/>
            <person name="Zhang L."/>
            <person name="Hao G."/>
            <person name="Liu J."/>
            <person name="Yang Y."/>
        </authorList>
    </citation>
    <scope>NUCLEOTIDE SEQUENCE [LARGE SCALE GENOMIC DNA]</scope>
    <source>
        <strain evidence="7">Cfa_2016G</strain>
        <tissue evidence="7">Leaf</tissue>
    </source>
</reference>
<feature type="binding site" evidence="5">
    <location>
        <position position="308"/>
    </location>
    <ligand>
        <name>Zn(2+)</name>
        <dbReference type="ChEBI" id="CHEBI:29105"/>
    </ligand>
</feature>
<dbReference type="PANTHER" id="PTHR46015">
    <property type="entry name" value="ZGC:172121"/>
    <property type="match status" value="1"/>
</dbReference>
<organism evidence="7 8">
    <name type="scientific">Carpinus fangiana</name>
    <dbReference type="NCBI Taxonomy" id="176857"/>
    <lineage>
        <taxon>Eukaryota</taxon>
        <taxon>Viridiplantae</taxon>
        <taxon>Streptophyta</taxon>
        <taxon>Embryophyta</taxon>
        <taxon>Tracheophyta</taxon>
        <taxon>Spermatophyta</taxon>
        <taxon>Magnoliopsida</taxon>
        <taxon>eudicotyledons</taxon>
        <taxon>Gunneridae</taxon>
        <taxon>Pentapetalae</taxon>
        <taxon>rosids</taxon>
        <taxon>fabids</taxon>
        <taxon>Fagales</taxon>
        <taxon>Betulaceae</taxon>
        <taxon>Carpinus</taxon>
    </lineage>
</organism>
<evidence type="ECO:0000256" key="3">
    <source>
        <dbReference type="ARBA" id="ARBA00022723"/>
    </source>
</evidence>
<dbReference type="GO" id="GO:0033528">
    <property type="term" value="P:S-methylmethionine cycle"/>
    <property type="evidence" value="ECO:0007669"/>
    <property type="project" value="TreeGrafter"/>
</dbReference>
<dbReference type="Proteomes" id="UP000327013">
    <property type="component" value="Unassembled WGS sequence"/>
</dbReference>
<dbReference type="Gene3D" id="3.20.20.330">
    <property type="entry name" value="Homocysteine-binding-like domain"/>
    <property type="match status" value="1"/>
</dbReference>
<dbReference type="InterPro" id="IPR017226">
    <property type="entry name" value="BHMT-like"/>
</dbReference>
<dbReference type="PIRSF" id="PIRSF037505">
    <property type="entry name" value="Betaine_HMT"/>
    <property type="match status" value="1"/>
</dbReference>
<dbReference type="PROSITE" id="PS50970">
    <property type="entry name" value="HCY"/>
    <property type="match status" value="1"/>
</dbReference>
<keyword evidence="1 5" id="KW-0489">Methyltransferase</keyword>
<feature type="domain" description="Hcy-binding" evidence="6">
    <location>
        <begin position="5"/>
        <end position="322"/>
    </location>
</feature>
<protein>
    <recommendedName>
        <fullName evidence="6">Hcy-binding domain-containing protein</fullName>
    </recommendedName>
</protein>
<feature type="binding site" evidence="5">
    <location>
        <position position="234"/>
    </location>
    <ligand>
        <name>Zn(2+)</name>
        <dbReference type="ChEBI" id="CHEBI:29105"/>
    </ligand>
</feature>
<keyword evidence="3 5" id="KW-0479">Metal-binding</keyword>
<dbReference type="AlphaFoldDB" id="A0A5N6KXY5"/>
<dbReference type="GO" id="GO:0009086">
    <property type="term" value="P:methionine biosynthetic process"/>
    <property type="evidence" value="ECO:0007669"/>
    <property type="project" value="InterPro"/>
</dbReference>
<dbReference type="SUPFAM" id="SSF82282">
    <property type="entry name" value="Homocysteine S-methyltransferase"/>
    <property type="match status" value="1"/>
</dbReference>
<keyword evidence="2 5" id="KW-0808">Transferase</keyword>
<dbReference type="EMBL" id="VIBQ01000014">
    <property type="protein sequence ID" value="KAB8349590.1"/>
    <property type="molecule type" value="Genomic_DNA"/>
</dbReference>
<dbReference type="GO" id="GO:0008898">
    <property type="term" value="F:S-adenosylmethionine-homocysteine S-methyltransferase activity"/>
    <property type="evidence" value="ECO:0007669"/>
    <property type="project" value="TreeGrafter"/>
</dbReference>
<dbReference type="Pfam" id="PF02574">
    <property type="entry name" value="S-methyl_trans"/>
    <property type="match status" value="1"/>
</dbReference>
<accession>A0A5N6KXY5</accession>
<keyword evidence="8" id="KW-1185">Reference proteome</keyword>
<dbReference type="FunFam" id="3.20.20.330:FF:000002">
    <property type="entry name" value="Homocysteine S-methyltransferase"/>
    <property type="match status" value="1"/>
</dbReference>
<feature type="binding site" evidence="5">
    <location>
        <position position="307"/>
    </location>
    <ligand>
        <name>Zn(2+)</name>
        <dbReference type="ChEBI" id="CHEBI:29105"/>
    </ligand>
</feature>
<comment type="cofactor">
    <cofactor evidence="5">
        <name>Zn(2+)</name>
        <dbReference type="ChEBI" id="CHEBI:29105"/>
    </cofactor>
</comment>
<dbReference type="PANTHER" id="PTHR46015:SF1">
    <property type="entry name" value="HOMOCYSTEINE S-METHYLTRANSFERASE-LIKE ISOFORM 1"/>
    <property type="match status" value="1"/>
</dbReference>
<comment type="caution">
    <text evidence="7">The sequence shown here is derived from an EMBL/GenBank/DDBJ whole genome shotgun (WGS) entry which is preliminary data.</text>
</comment>
<gene>
    <name evidence="7" type="ORF">FH972_023614</name>
</gene>
<evidence type="ECO:0000313" key="7">
    <source>
        <dbReference type="EMBL" id="KAB8349590.1"/>
    </source>
</evidence>
<dbReference type="GO" id="GO:0032259">
    <property type="term" value="P:methylation"/>
    <property type="evidence" value="ECO:0007669"/>
    <property type="project" value="UniProtKB-KW"/>
</dbReference>
<dbReference type="InterPro" id="IPR003726">
    <property type="entry name" value="HCY_dom"/>
</dbReference>